<proteinExistence type="predicted"/>
<reference evidence="2" key="1">
    <citation type="submission" date="2018-11" db="EMBL/GenBank/DDBJ databases">
        <authorList>
            <consortium name="Pathogen Informatics"/>
        </authorList>
    </citation>
    <scope>NUCLEOTIDE SEQUENCE</scope>
</reference>
<dbReference type="Proteomes" id="UP000784294">
    <property type="component" value="Unassembled WGS sequence"/>
</dbReference>
<gene>
    <name evidence="2" type="ORF">PXEA_LOCUS4652</name>
</gene>
<dbReference type="EMBL" id="CAAALY010011189">
    <property type="protein sequence ID" value="VEL11212.1"/>
    <property type="molecule type" value="Genomic_DNA"/>
</dbReference>
<feature type="region of interest" description="Disordered" evidence="1">
    <location>
        <begin position="150"/>
        <end position="185"/>
    </location>
</feature>
<dbReference type="AlphaFoldDB" id="A0A448WGH3"/>
<sequence length="322" mass="34802">MSSNFHNHTSNPYNSSDPFRGYLNYQAHSLANYGNQPNAYPLFHSAAVAAVAAAAAEYSQHFNSNNAHNSLNLATSNPAVHFNNLTDYSCNVTQPLPIQDHASQPHFSYDQSLTTRGPLNKPLTVATSSYEPHPAPIPDYPARNTSHKHANVSRCAPDGHELNNPDHSFTTKGKSKGRKSVPSNDCCQKRKEFEELVKARTNMLMSEGVTAATSPLAQAPATTGTCSSSSSGSLTGVPPLTCKEGSSILSSTGQSHHSLLMQAILDSKKRALLRLPSITACLSRQQRTARHHKRQTELFSVTVRNPPTTQVTLGSSNQSSLI</sequence>
<evidence type="ECO:0000256" key="1">
    <source>
        <dbReference type="SAM" id="MobiDB-lite"/>
    </source>
</evidence>
<evidence type="ECO:0000313" key="3">
    <source>
        <dbReference type="Proteomes" id="UP000784294"/>
    </source>
</evidence>
<evidence type="ECO:0000313" key="2">
    <source>
        <dbReference type="EMBL" id="VEL11212.1"/>
    </source>
</evidence>
<dbReference type="OrthoDB" id="6249616at2759"/>
<comment type="caution">
    <text evidence="2">The sequence shown here is derived from an EMBL/GenBank/DDBJ whole genome shotgun (WGS) entry which is preliminary data.</text>
</comment>
<keyword evidence="3" id="KW-1185">Reference proteome</keyword>
<accession>A0A448WGH3</accession>
<name>A0A448WGH3_9PLAT</name>
<organism evidence="2 3">
    <name type="scientific">Protopolystoma xenopodis</name>
    <dbReference type="NCBI Taxonomy" id="117903"/>
    <lineage>
        <taxon>Eukaryota</taxon>
        <taxon>Metazoa</taxon>
        <taxon>Spiralia</taxon>
        <taxon>Lophotrochozoa</taxon>
        <taxon>Platyhelminthes</taxon>
        <taxon>Monogenea</taxon>
        <taxon>Polyopisthocotylea</taxon>
        <taxon>Polystomatidea</taxon>
        <taxon>Polystomatidae</taxon>
        <taxon>Protopolystoma</taxon>
    </lineage>
</organism>
<protein>
    <submittedName>
        <fullName evidence="2">Uncharacterized protein</fullName>
    </submittedName>
</protein>